<comment type="caution">
    <text evidence="1">The sequence shown here is derived from an EMBL/GenBank/DDBJ whole genome shotgun (WGS) entry which is preliminary data.</text>
</comment>
<sequence length="52" mass="6010">MMAGGAQWGVMDAACLAVLQCRHPPYISICAFRNLLYPRRKFRAALRLWEKE</sequence>
<reference evidence="1 2" key="1">
    <citation type="submission" date="2019-05" db="EMBL/GenBank/DDBJ databases">
        <title>Another draft genome of Portunus trituberculatus and its Hox gene families provides insights of decapod evolution.</title>
        <authorList>
            <person name="Jeong J.-H."/>
            <person name="Song I."/>
            <person name="Kim S."/>
            <person name="Choi T."/>
            <person name="Kim D."/>
            <person name="Ryu S."/>
            <person name="Kim W."/>
        </authorList>
    </citation>
    <scope>NUCLEOTIDE SEQUENCE [LARGE SCALE GENOMIC DNA]</scope>
    <source>
        <tissue evidence="1">Muscle</tissue>
    </source>
</reference>
<dbReference type="AlphaFoldDB" id="A0A5B7K5F5"/>
<organism evidence="1 2">
    <name type="scientific">Portunus trituberculatus</name>
    <name type="common">Swimming crab</name>
    <name type="synonym">Neptunus trituberculatus</name>
    <dbReference type="NCBI Taxonomy" id="210409"/>
    <lineage>
        <taxon>Eukaryota</taxon>
        <taxon>Metazoa</taxon>
        <taxon>Ecdysozoa</taxon>
        <taxon>Arthropoda</taxon>
        <taxon>Crustacea</taxon>
        <taxon>Multicrustacea</taxon>
        <taxon>Malacostraca</taxon>
        <taxon>Eumalacostraca</taxon>
        <taxon>Eucarida</taxon>
        <taxon>Decapoda</taxon>
        <taxon>Pleocyemata</taxon>
        <taxon>Brachyura</taxon>
        <taxon>Eubrachyura</taxon>
        <taxon>Portunoidea</taxon>
        <taxon>Portunidae</taxon>
        <taxon>Portuninae</taxon>
        <taxon>Portunus</taxon>
    </lineage>
</organism>
<accession>A0A5B7K5F5</accession>
<name>A0A5B7K5F5_PORTR</name>
<protein>
    <submittedName>
        <fullName evidence="1">Uncharacterized protein</fullName>
    </submittedName>
</protein>
<proteinExistence type="predicted"/>
<gene>
    <name evidence="1" type="ORF">E2C01_097664</name>
</gene>
<evidence type="ECO:0000313" key="1">
    <source>
        <dbReference type="EMBL" id="MPD02106.1"/>
    </source>
</evidence>
<dbReference type="Proteomes" id="UP000324222">
    <property type="component" value="Unassembled WGS sequence"/>
</dbReference>
<evidence type="ECO:0000313" key="2">
    <source>
        <dbReference type="Proteomes" id="UP000324222"/>
    </source>
</evidence>
<dbReference type="EMBL" id="VSRR010129959">
    <property type="protein sequence ID" value="MPD02106.1"/>
    <property type="molecule type" value="Genomic_DNA"/>
</dbReference>
<keyword evidence="2" id="KW-1185">Reference proteome</keyword>